<dbReference type="Proteomes" id="UP000265643">
    <property type="component" value="Unassembled WGS sequence"/>
</dbReference>
<evidence type="ECO:0000256" key="2">
    <source>
        <dbReference type="ARBA" id="ARBA00023315"/>
    </source>
</evidence>
<gene>
    <name evidence="4" type="ORF">KGMB01110_20310</name>
</gene>
<dbReference type="PROSITE" id="PS51186">
    <property type="entry name" value="GNAT"/>
    <property type="match status" value="1"/>
</dbReference>
<dbReference type="EMBL" id="BHGK01000001">
    <property type="protein sequence ID" value="GCA67595.1"/>
    <property type="molecule type" value="Genomic_DNA"/>
</dbReference>
<feature type="domain" description="N-acetyltransferase" evidence="3">
    <location>
        <begin position="2"/>
        <end position="191"/>
    </location>
</feature>
<dbReference type="PANTHER" id="PTHR43072">
    <property type="entry name" value="N-ACETYLTRANSFERASE"/>
    <property type="match status" value="1"/>
</dbReference>
<keyword evidence="2" id="KW-0012">Acyltransferase</keyword>
<proteinExistence type="predicted"/>
<sequence length="191" mass="22167">MLKITEIKKEEAVQALELIHEVYREIPEKSWFSLDGDKELLTYINETGFALKAVEERKVAECRCKEGIFEAGEEEAVEKKSEMAAVFIARTANLREENLGEYLRLTSEEMERVAHMEIAMVRKAYRGQGLQKRMMQEAEKRLKEAGYHYLMGTAHPKNVYSVNNFKKLGYEIVAEDLKYGGLPRYIFCKEI</sequence>
<name>A0A391P288_9FIRM</name>
<protein>
    <recommendedName>
        <fullName evidence="3">N-acetyltransferase domain-containing protein</fullName>
    </recommendedName>
</protein>
<dbReference type="GO" id="GO:0016747">
    <property type="term" value="F:acyltransferase activity, transferring groups other than amino-acyl groups"/>
    <property type="evidence" value="ECO:0007669"/>
    <property type="project" value="InterPro"/>
</dbReference>
<accession>A0A391P288</accession>
<dbReference type="AlphaFoldDB" id="A0A391P288"/>
<dbReference type="SUPFAM" id="SSF55729">
    <property type="entry name" value="Acyl-CoA N-acyltransferases (Nat)"/>
    <property type="match status" value="1"/>
</dbReference>
<dbReference type="RefSeq" id="WP_119298202.1">
    <property type="nucleotide sequence ID" value="NZ_BHGK01000001.1"/>
</dbReference>
<dbReference type="InterPro" id="IPR000182">
    <property type="entry name" value="GNAT_dom"/>
</dbReference>
<dbReference type="Pfam" id="PF00583">
    <property type="entry name" value="Acetyltransf_1"/>
    <property type="match status" value="1"/>
</dbReference>
<comment type="caution">
    <text evidence="4">The sequence shown here is derived from an EMBL/GenBank/DDBJ whole genome shotgun (WGS) entry which is preliminary data.</text>
</comment>
<organism evidence="4 5">
    <name type="scientific">Mediterraneibacter butyricigenes</name>
    <dbReference type="NCBI Taxonomy" id="2316025"/>
    <lineage>
        <taxon>Bacteria</taxon>
        <taxon>Bacillati</taxon>
        <taxon>Bacillota</taxon>
        <taxon>Clostridia</taxon>
        <taxon>Lachnospirales</taxon>
        <taxon>Lachnospiraceae</taxon>
        <taxon>Mediterraneibacter</taxon>
    </lineage>
</organism>
<dbReference type="PANTHER" id="PTHR43072:SF23">
    <property type="entry name" value="UPF0039 PROTEIN C11D3.02C"/>
    <property type="match status" value="1"/>
</dbReference>
<evidence type="ECO:0000313" key="5">
    <source>
        <dbReference type="Proteomes" id="UP000265643"/>
    </source>
</evidence>
<reference evidence="5" key="1">
    <citation type="submission" date="2018-09" db="EMBL/GenBank/DDBJ databases">
        <title>Draft Genome Sequence of Mediterraneibacter sp. KCTC 15684.</title>
        <authorList>
            <person name="Kim J.S."/>
            <person name="Han K.I."/>
            <person name="Suh M.K."/>
            <person name="Lee K.C."/>
            <person name="Eom M.K."/>
            <person name="Lee J.H."/>
            <person name="Park S.H."/>
            <person name="Kang S.W."/>
            <person name="Park J.E."/>
            <person name="Oh B.S."/>
            <person name="Yu S.Y."/>
            <person name="Choi S.H."/>
            <person name="Lee D.H."/>
            <person name="Yoon H."/>
            <person name="Kim B."/>
            <person name="Yang S.J."/>
            <person name="Lee J.S."/>
        </authorList>
    </citation>
    <scope>NUCLEOTIDE SEQUENCE [LARGE SCALE GENOMIC DNA]</scope>
    <source>
        <strain evidence="5">KCTC 15684</strain>
    </source>
</reference>
<dbReference type="Gene3D" id="3.40.630.30">
    <property type="match status" value="1"/>
</dbReference>
<evidence type="ECO:0000313" key="4">
    <source>
        <dbReference type="EMBL" id="GCA67595.1"/>
    </source>
</evidence>
<dbReference type="CDD" id="cd04301">
    <property type="entry name" value="NAT_SF"/>
    <property type="match status" value="1"/>
</dbReference>
<evidence type="ECO:0000256" key="1">
    <source>
        <dbReference type="ARBA" id="ARBA00022679"/>
    </source>
</evidence>
<keyword evidence="1" id="KW-0808">Transferase</keyword>
<evidence type="ECO:0000259" key="3">
    <source>
        <dbReference type="PROSITE" id="PS51186"/>
    </source>
</evidence>
<dbReference type="InterPro" id="IPR016181">
    <property type="entry name" value="Acyl_CoA_acyltransferase"/>
</dbReference>
<keyword evidence="5" id="KW-1185">Reference proteome</keyword>